<evidence type="ECO:0000313" key="2">
    <source>
        <dbReference type="EMBL" id="KAJ1197123.1"/>
    </source>
</evidence>
<feature type="region of interest" description="Disordered" evidence="1">
    <location>
        <begin position="71"/>
        <end position="113"/>
    </location>
</feature>
<evidence type="ECO:0000256" key="1">
    <source>
        <dbReference type="SAM" id="MobiDB-lite"/>
    </source>
</evidence>
<dbReference type="InterPro" id="IPR042566">
    <property type="entry name" value="L1_C"/>
</dbReference>
<dbReference type="Proteomes" id="UP001066276">
    <property type="component" value="Chromosome 2_1"/>
</dbReference>
<accession>A0AAV7VAF1</accession>
<comment type="caution">
    <text evidence="2">The sequence shown here is derived from an EMBL/GenBank/DDBJ whole genome shotgun (WGS) entry which is preliminary data.</text>
</comment>
<gene>
    <name evidence="2" type="ORF">NDU88_000985</name>
</gene>
<reference evidence="2" key="1">
    <citation type="journal article" date="2022" name="bioRxiv">
        <title>Sequencing and chromosome-scale assembly of the giantPleurodeles waltlgenome.</title>
        <authorList>
            <person name="Brown T."/>
            <person name="Elewa A."/>
            <person name="Iarovenko S."/>
            <person name="Subramanian E."/>
            <person name="Araus A.J."/>
            <person name="Petzold A."/>
            <person name="Susuki M."/>
            <person name="Suzuki K.-i.T."/>
            <person name="Hayashi T."/>
            <person name="Toyoda A."/>
            <person name="Oliveira C."/>
            <person name="Osipova E."/>
            <person name="Leigh N.D."/>
            <person name="Simon A."/>
            <person name="Yun M.H."/>
        </authorList>
    </citation>
    <scope>NUCLEOTIDE SEQUENCE</scope>
    <source>
        <strain evidence="2">20211129_DDA</strain>
        <tissue evidence="2">Liver</tissue>
    </source>
</reference>
<dbReference type="Gene3D" id="3.30.250.20">
    <property type="entry name" value="L1 transposable element, C-terminal domain"/>
    <property type="match status" value="1"/>
</dbReference>
<dbReference type="EMBL" id="JANPWB010000003">
    <property type="protein sequence ID" value="KAJ1197123.1"/>
    <property type="molecule type" value="Genomic_DNA"/>
</dbReference>
<proteinExistence type="predicted"/>
<sequence>MDGQEIQISADFFKETSERRRAFLALRPRLRQMEVEYGLFEPARMWVTKKGVSQDFYNPEDLRSFLDGLLRMDTSTPIPPQDSPVTDQNALPQDPAPGGLGSDCHPTVSHPRGRDLERLMNSHDDRGQVLHAVALHTPVADRDKSCFPLKPPEETF</sequence>
<protein>
    <submittedName>
        <fullName evidence="2">Uncharacterized protein</fullName>
    </submittedName>
</protein>
<keyword evidence="3" id="KW-1185">Reference proteome</keyword>
<name>A0AAV7VAF1_PLEWA</name>
<organism evidence="2 3">
    <name type="scientific">Pleurodeles waltl</name>
    <name type="common">Iberian ribbed newt</name>
    <dbReference type="NCBI Taxonomy" id="8319"/>
    <lineage>
        <taxon>Eukaryota</taxon>
        <taxon>Metazoa</taxon>
        <taxon>Chordata</taxon>
        <taxon>Craniata</taxon>
        <taxon>Vertebrata</taxon>
        <taxon>Euteleostomi</taxon>
        <taxon>Amphibia</taxon>
        <taxon>Batrachia</taxon>
        <taxon>Caudata</taxon>
        <taxon>Salamandroidea</taxon>
        <taxon>Salamandridae</taxon>
        <taxon>Pleurodelinae</taxon>
        <taxon>Pleurodeles</taxon>
    </lineage>
</organism>
<dbReference type="AlphaFoldDB" id="A0AAV7VAF1"/>
<evidence type="ECO:0000313" key="3">
    <source>
        <dbReference type="Proteomes" id="UP001066276"/>
    </source>
</evidence>